<comment type="pathway">
    <text evidence="6">Cofactor biosynthesis; riboflavin biosynthesis; 2-hydroxy-3-oxobutyl phosphate from D-ribulose 5-phosphate: step 1/1.</text>
</comment>
<comment type="similarity">
    <text evidence="6">Belongs to the DHBP synthase family.</text>
</comment>
<dbReference type="GO" id="GO:0046872">
    <property type="term" value="F:metal ion binding"/>
    <property type="evidence" value="ECO:0007669"/>
    <property type="project" value="UniProtKB-KW"/>
</dbReference>
<reference evidence="7 8" key="2">
    <citation type="journal article" date="2014" name="Int. J. Syst. Evol. Microbiol.">
        <title>Methanobacterium paludis sp. nov. and a novel strain of Methanobacterium lacus isolated from northern peatlands.</title>
        <authorList>
            <person name="Cadillo-Quiroz H."/>
            <person name="Brauer S.L."/>
            <person name="Goodson N."/>
            <person name="Yavitt J.B."/>
            <person name="Zinder S.H."/>
        </authorList>
    </citation>
    <scope>NUCLEOTIDE SEQUENCE [LARGE SCALE GENOMIC DNA]</scope>
    <source>
        <strain evidence="7 8">AL-21</strain>
    </source>
</reference>
<dbReference type="InterPro" id="IPR000422">
    <property type="entry name" value="DHBP_synthase_RibB"/>
</dbReference>
<dbReference type="GeneID" id="10276469"/>
<evidence type="ECO:0000256" key="5">
    <source>
        <dbReference type="ARBA" id="ARBA00023239"/>
    </source>
</evidence>
<dbReference type="Gene3D" id="3.90.870.10">
    <property type="entry name" value="DHBP synthase"/>
    <property type="match status" value="1"/>
</dbReference>
<dbReference type="PANTHER" id="PTHR21327:SF46">
    <property type="entry name" value="3,4-DIHYDROXY-2-BUTANONE 4-PHOSPHATE SYNTHASE"/>
    <property type="match status" value="1"/>
</dbReference>
<dbReference type="GO" id="GO:0008686">
    <property type="term" value="F:3,4-dihydroxy-2-butanone-4-phosphate synthase activity"/>
    <property type="evidence" value="ECO:0007669"/>
    <property type="project" value="UniProtKB-EC"/>
</dbReference>
<dbReference type="KEGG" id="mel:Metbo_0046"/>
<evidence type="ECO:0000256" key="3">
    <source>
        <dbReference type="ARBA" id="ARBA00022842"/>
    </source>
</evidence>
<gene>
    <name evidence="7" type="ordered locus">Metbo_0046</name>
</gene>
<dbReference type="NCBIfam" id="TIGR00506">
    <property type="entry name" value="ribB"/>
    <property type="match status" value="1"/>
</dbReference>
<dbReference type="STRING" id="877455.Metbo_0046"/>
<dbReference type="AlphaFoldDB" id="F0T6R6"/>
<name>F0T6R6_METLA</name>
<evidence type="ECO:0000256" key="1">
    <source>
        <dbReference type="ARBA" id="ARBA00022619"/>
    </source>
</evidence>
<evidence type="ECO:0000256" key="6">
    <source>
        <dbReference type="RuleBase" id="RU003843"/>
    </source>
</evidence>
<dbReference type="EC" id="4.1.99.12" evidence="6"/>
<dbReference type="Pfam" id="PF00926">
    <property type="entry name" value="DHBP_synthase"/>
    <property type="match status" value="1"/>
</dbReference>
<keyword evidence="5 6" id="KW-0456">Lyase</keyword>
<organism evidence="7 8">
    <name type="scientific">Methanobacterium lacus (strain AL-21)</name>
    <dbReference type="NCBI Taxonomy" id="877455"/>
    <lineage>
        <taxon>Archaea</taxon>
        <taxon>Methanobacteriati</taxon>
        <taxon>Methanobacteriota</taxon>
        <taxon>Methanomada group</taxon>
        <taxon>Methanobacteria</taxon>
        <taxon>Methanobacteriales</taxon>
        <taxon>Methanobacteriaceae</taxon>
        <taxon>Methanobacterium</taxon>
    </lineage>
</organism>
<dbReference type="EMBL" id="CP002551">
    <property type="protein sequence ID" value="ADZ08299.1"/>
    <property type="molecule type" value="Genomic_DNA"/>
</dbReference>
<dbReference type="UniPathway" id="UPA00275">
    <property type="reaction ID" value="UER00399"/>
</dbReference>
<proteinExistence type="inferred from homology"/>
<dbReference type="Proteomes" id="UP000007490">
    <property type="component" value="Chromosome"/>
</dbReference>
<dbReference type="InterPro" id="IPR017945">
    <property type="entry name" value="DHBP_synth_RibB-like_a/b_dom"/>
</dbReference>
<dbReference type="PANTHER" id="PTHR21327">
    <property type="entry name" value="GTP CYCLOHYDROLASE II-RELATED"/>
    <property type="match status" value="1"/>
</dbReference>
<dbReference type="RefSeq" id="WP_013643650.1">
    <property type="nucleotide sequence ID" value="NC_015216.1"/>
</dbReference>
<dbReference type="OrthoDB" id="25735at2157"/>
<dbReference type="eggNOG" id="arCOG01320">
    <property type="taxonomic scope" value="Archaea"/>
</dbReference>
<sequence>MIEKALEALKNGEIVLVFDSDNRERETDMIVAAEFMTPEHMTQIRNDAGGLFCVPLSSENSDALGVPFMTDIMDIASSEYPVLAELNPDDIPYDEKSAFSITVNHRKTFTGITDNDRACTINELASLCKEGKQREFGKYFRAPGHVTLLRAAKGHVRSRKGHTEMSIALMEMAGLTEVAVCCEMMDDKTGGSLPTAEAEQYAKEHDLVFLSGADLIEAYKNYIENDS</sequence>
<dbReference type="GO" id="GO:0009231">
    <property type="term" value="P:riboflavin biosynthetic process"/>
    <property type="evidence" value="ECO:0007669"/>
    <property type="project" value="UniProtKB-UniPathway"/>
</dbReference>
<dbReference type="SUPFAM" id="SSF55821">
    <property type="entry name" value="YrdC/RibB"/>
    <property type="match status" value="1"/>
</dbReference>
<comment type="subunit">
    <text evidence="6">Homodimer.</text>
</comment>
<keyword evidence="3 6" id="KW-0460">Magnesium</keyword>
<accession>F0T6R6</accession>
<keyword evidence="2 6" id="KW-0479">Metal-binding</keyword>
<comment type="cofactor">
    <cofactor evidence="6">
        <name>Mg(2+)</name>
        <dbReference type="ChEBI" id="CHEBI:18420"/>
    </cofactor>
    <cofactor evidence="6">
        <name>Mn(2+)</name>
        <dbReference type="ChEBI" id="CHEBI:29035"/>
    </cofactor>
    <text evidence="6">Binds 2 divalent metal cations per subunit. Magnesium or manganese.</text>
</comment>
<evidence type="ECO:0000256" key="4">
    <source>
        <dbReference type="ARBA" id="ARBA00023211"/>
    </source>
</evidence>
<keyword evidence="1 6" id="KW-0686">Riboflavin biosynthesis</keyword>
<reference evidence="8" key="1">
    <citation type="submission" date="2011-02" db="EMBL/GenBank/DDBJ databases">
        <title>Complete sequence of Methanobacterium sp. AL-21.</title>
        <authorList>
            <consortium name="US DOE Joint Genome Institute"/>
            <person name="Lucas S."/>
            <person name="Copeland A."/>
            <person name="Lapidus A."/>
            <person name="Cheng J.-F."/>
            <person name="Goodwin L."/>
            <person name="Pitluck S."/>
            <person name="Chertkov O."/>
            <person name="Detter J.C."/>
            <person name="Han C."/>
            <person name="Tapia R."/>
            <person name="Land M."/>
            <person name="Hauser L."/>
            <person name="Kyrpides N."/>
            <person name="Ivanova N."/>
            <person name="Mikhailova N."/>
            <person name="Pagani I."/>
            <person name="Cadillo-Quiroz H."/>
            <person name="Imachi H."/>
            <person name="Zinder S."/>
            <person name="Liu W."/>
            <person name="Woyke T."/>
        </authorList>
    </citation>
    <scope>NUCLEOTIDE SEQUENCE [LARGE SCALE GENOMIC DNA]</scope>
    <source>
        <strain evidence="8">AL-21</strain>
    </source>
</reference>
<comment type="function">
    <text evidence="6">Catalyzes the conversion of D-ribulose 5-phosphate to formate and 3,4-dihydroxy-2-butanone 4-phosphate.</text>
</comment>
<comment type="catalytic activity">
    <reaction evidence="6">
        <text>D-ribulose 5-phosphate = (2S)-2-hydroxy-3-oxobutyl phosphate + formate + H(+)</text>
        <dbReference type="Rhea" id="RHEA:18457"/>
        <dbReference type="ChEBI" id="CHEBI:15378"/>
        <dbReference type="ChEBI" id="CHEBI:15740"/>
        <dbReference type="ChEBI" id="CHEBI:58121"/>
        <dbReference type="ChEBI" id="CHEBI:58830"/>
        <dbReference type="EC" id="4.1.99.12"/>
    </reaction>
</comment>
<protein>
    <recommendedName>
        <fullName evidence="6">3,4-dihydroxy-2-butanone 4-phosphate synthase</fullName>
        <shortName evidence="6">DHBP synthase</shortName>
        <ecNumber evidence="6">4.1.99.12</ecNumber>
    </recommendedName>
</protein>
<dbReference type="GO" id="GO:0005829">
    <property type="term" value="C:cytosol"/>
    <property type="evidence" value="ECO:0007669"/>
    <property type="project" value="TreeGrafter"/>
</dbReference>
<evidence type="ECO:0000313" key="8">
    <source>
        <dbReference type="Proteomes" id="UP000007490"/>
    </source>
</evidence>
<keyword evidence="4 6" id="KW-0464">Manganese</keyword>
<evidence type="ECO:0000256" key="2">
    <source>
        <dbReference type="ARBA" id="ARBA00022723"/>
    </source>
</evidence>
<keyword evidence="8" id="KW-1185">Reference proteome</keyword>
<dbReference type="HOGENOM" id="CLU_020273_3_2_2"/>
<evidence type="ECO:0000313" key="7">
    <source>
        <dbReference type="EMBL" id="ADZ08299.1"/>
    </source>
</evidence>